<keyword evidence="3" id="KW-1185">Reference proteome</keyword>
<dbReference type="Proteomes" id="UP000620104">
    <property type="component" value="Unassembled WGS sequence"/>
</dbReference>
<reference evidence="2" key="1">
    <citation type="submission" date="2020-07" db="EMBL/GenBank/DDBJ databases">
        <title>Draft Genome Sequence of a Deep-Sea Yeast, Naganishia (Cryptococcus) liquefaciens strain N6.</title>
        <authorList>
            <person name="Han Y.W."/>
            <person name="Kajitani R."/>
            <person name="Morimoto H."/>
            <person name="Parhat M."/>
            <person name="Tsubouchi H."/>
            <person name="Bakenova O."/>
            <person name="Ogata M."/>
            <person name="Argunhan B."/>
            <person name="Aoki R."/>
            <person name="Kajiwara S."/>
            <person name="Itoh T."/>
            <person name="Iwasaki H."/>
        </authorList>
    </citation>
    <scope>NUCLEOTIDE SEQUENCE</scope>
    <source>
        <strain evidence="2">N6</strain>
    </source>
</reference>
<organism evidence="2 3">
    <name type="scientific">Naganishia liquefaciens</name>
    <dbReference type="NCBI Taxonomy" id="104408"/>
    <lineage>
        <taxon>Eukaryota</taxon>
        <taxon>Fungi</taxon>
        <taxon>Dikarya</taxon>
        <taxon>Basidiomycota</taxon>
        <taxon>Agaricomycotina</taxon>
        <taxon>Tremellomycetes</taxon>
        <taxon>Filobasidiales</taxon>
        <taxon>Filobasidiaceae</taxon>
        <taxon>Naganishia</taxon>
    </lineage>
</organism>
<evidence type="ECO:0000313" key="3">
    <source>
        <dbReference type="Proteomes" id="UP000620104"/>
    </source>
</evidence>
<proteinExistence type="predicted"/>
<feature type="region of interest" description="Disordered" evidence="1">
    <location>
        <begin position="71"/>
        <end position="97"/>
    </location>
</feature>
<name>A0A8H3TQM6_9TREE</name>
<evidence type="ECO:0000256" key="1">
    <source>
        <dbReference type="SAM" id="MobiDB-lite"/>
    </source>
</evidence>
<dbReference type="AlphaFoldDB" id="A0A8H3TQM6"/>
<evidence type="ECO:0000313" key="2">
    <source>
        <dbReference type="EMBL" id="GHJ85621.1"/>
    </source>
</evidence>
<sequence>MHLATTSITGTSLGAIEAYHALAREAAEQIQIELQAVDRLYQELLERSLSATVVPLKCHAKDDRVDAHGEWEMGRGGETVQNTAKPASETEGNRSQSAVVQREAYVQVIIDFASLKFILDPTKKGAHSAVQLLDDLSDVADRYLAEPTDDAEREASSDEMAGAPTALDLDQTVNEHQSPATAPRDPIFSAGDTFSPLPKRFTLLIDPPQMLDKNYAIRKEKARAFLGGLFDAENVDVVLVGLGKKTVEKQIIEHVTHHFGITQCAHLFLAVGITSNTSHHVLNLSRSALSHLSAHPLARSKLCIMRSGGPFDAATWGIGCVPVDRFLSVQVQVPGATVMPCGNACGNRYVPEGQARERRSFAPSPPSTSARIASDAVQGEKSLSGAPDAAKIISEDAKVPTPKPSPRIITALDPDAILNPDAIEQTYGGRPLCVKYHLNHGSCHCDASQRLQRLHESVILDPYASKQLAVWASSKACPDGPACRDAIERTCCYWIHEFGNENKEKVADEWISVDKKGKPIVTSAHESPPAV</sequence>
<gene>
    <name evidence="2" type="ORF">NliqN6_2023</name>
</gene>
<comment type="caution">
    <text evidence="2">The sequence shown here is derived from an EMBL/GenBank/DDBJ whole genome shotgun (WGS) entry which is preliminary data.</text>
</comment>
<dbReference type="OrthoDB" id="549353at2759"/>
<accession>A0A8H3TQM6</accession>
<protein>
    <submittedName>
        <fullName evidence="2">Uncharacterized protein</fullName>
    </submittedName>
</protein>
<dbReference type="EMBL" id="BLZA01000013">
    <property type="protein sequence ID" value="GHJ85621.1"/>
    <property type="molecule type" value="Genomic_DNA"/>
</dbReference>